<evidence type="ECO:0000313" key="3">
    <source>
        <dbReference type="Proteomes" id="UP000318081"/>
    </source>
</evidence>
<keyword evidence="3" id="KW-1185">Reference proteome</keyword>
<proteinExistence type="predicted"/>
<name>A0ABX5XS33_9BACT</name>
<accession>A0ABX5XS33</accession>
<dbReference type="Proteomes" id="UP000318081">
    <property type="component" value="Chromosome"/>
</dbReference>
<organism evidence="2 3">
    <name type="scientific">Stieleria magnilauensis</name>
    <dbReference type="NCBI Taxonomy" id="2527963"/>
    <lineage>
        <taxon>Bacteria</taxon>
        <taxon>Pseudomonadati</taxon>
        <taxon>Planctomycetota</taxon>
        <taxon>Planctomycetia</taxon>
        <taxon>Pirellulales</taxon>
        <taxon>Pirellulaceae</taxon>
        <taxon>Stieleria</taxon>
    </lineage>
</organism>
<keyword evidence="1" id="KW-0732">Signal</keyword>
<sequence>MKLRLTKQFYGAVAVLALVASAGNAMAQGESFIVSSQVVSDTALPASGGYIGDLASATISDSGCVNCQGGVYTSGDSGVVVGGGAGGGGVLGKLRGTYGGGDFAVCEDRKYDHSDLFYNFYSGGNCNTANAQMYVSPVPVPAFVGHTFNTYQPLYPHEFLYKHTNRYHNYYDNGRGINRTKVHYSYPPVKQAISNLYWNKLRLPR</sequence>
<gene>
    <name evidence="2" type="ORF">TBK1r_16360</name>
</gene>
<protein>
    <submittedName>
        <fullName evidence="2">Uncharacterized protein</fullName>
    </submittedName>
</protein>
<feature type="chain" id="PRO_5045383349" evidence="1">
    <location>
        <begin position="28"/>
        <end position="205"/>
    </location>
</feature>
<dbReference type="EMBL" id="CP036432">
    <property type="protein sequence ID" value="QDV82704.1"/>
    <property type="molecule type" value="Genomic_DNA"/>
</dbReference>
<dbReference type="RefSeq" id="WP_419581106.1">
    <property type="nucleotide sequence ID" value="NZ_CP036432.1"/>
</dbReference>
<evidence type="ECO:0000256" key="1">
    <source>
        <dbReference type="SAM" id="SignalP"/>
    </source>
</evidence>
<evidence type="ECO:0000313" key="2">
    <source>
        <dbReference type="EMBL" id="QDV82704.1"/>
    </source>
</evidence>
<feature type="signal peptide" evidence="1">
    <location>
        <begin position="1"/>
        <end position="27"/>
    </location>
</feature>
<reference evidence="2 3" key="1">
    <citation type="submission" date="2019-02" db="EMBL/GenBank/DDBJ databases">
        <title>Deep-cultivation of Planctomycetes and their phenomic and genomic characterization uncovers novel biology.</title>
        <authorList>
            <person name="Wiegand S."/>
            <person name="Jogler M."/>
            <person name="Boedeker C."/>
            <person name="Pinto D."/>
            <person name="Vollmers J."/>
            <person name="Rivas-Marin E."/>
            <person name="Kohn T."/>
            <person name="Peeters S.H."/>
            <person name="Heuer A."/>
            <person name="Rast P."/>
            <person name="Oberbeckmann S."/>
            <person name="Bunk B."/>
            <person name="Jeske O."/>
            <person name="Meyerdierks A."/>
            <person name="Storesund J.E."/>
            <person name="Kallscheuer N."/>
            <person name="Luecker S."/>
            <person name="Lage O.M."/>
            <person name="Pohl T."/>
            <person name="Merkel B.J."/>
            <person name="Hornburger P."/>
            <person name="Mueller R.-W."/>
            <person name="Bruemmer F."/>
            <person name="Labrenz M."/>
            <person name="Spormann A.M."/>
            <person name="Op den Camp H."/>
            <person name="Overmann J."/>
            <person name="Amann R."/>
            <person name="Jetten M.S.M."/>
            <person name="Mascher T."/>
            <person name="Medema M.H."/>
            <person name="Devos D.P."/>
            <person name="Kaster A.-K."/>
            <person name="Ovreas L."/>
            <person name="Rohde M."/>
            <person name="Galperin M.Y."/>
            <person name="Jogler C."/>
        </authorList>
    </citation>
    <scope>NUCLEOTIDE SEQUENCE [LARGE SCALE GENOMIC DNA]</scope>
    <source>
        <strain evidence="2 3">TBK1r</strain>
    </source>
</reference>